<dbReference type="Proteomes" id="UP000694865">
    <property type="component" value="Unplaced"/>
</dbReference>
<dbReference type="CDD" id="cd16018">
    <property type="entry name" value="Enpp"/>
    <property type="match status" value="1"/>
</dbReference>
<evidence type="ECO:0000313" key="2">
    <source>
        <dbReference type="Proteomes" id="UP000694865"/>
    </source>
</evidence>
<evidence type="ECO:0000313" key="3">
    <source>
        <dbReference type="RefSeq" id="XP_006812576.1"/>
    </source>
</evidence>
<dbReference type="PANTHER" id="PTHR10151">
    <property type="entry name" value="ECTONUCLEOTIDE PYROPHOSPHATASE/PHOSPHODIESTERASE"/>
    <property type="match status" value="1"/>
</dbReference>
<dbReference type="GeneID" id="100373348"/>
<dbReference type="InterPro" id="IPR017850">
    <property type="entry name" value="Alkaline_phosphatase_core_sf"/>
</dbReference>
<dbReference type="SUPFAM" id="SSF53649">
    <property type="entry name" value="Alkaline phosphatase-like"/>
    <property type="match status" value="1"/>
</dbReference>
<protein>
    <submittedName>
        <fullName evidence="3">Ectonucleotide pyrophosphatase/phosphodiesterase family member 7-like</fullName>
    </submittedName>
</protein>
<gene>
    <name evidence="3" type="primary">LOC100373348</name>
</gene>
<name>A0ABM0LXT5_SACKO</name>
<keyword evidence="1" id="KW-0812">Transmembrane</keyword>
<keyword evidence="2" id="KW-1185">Reference proteome</keyword>
<dbReference type="RefSeq" id="XP_006812576.1">
    <property type="nucleotide sequence ID" value="XM_006812513.1"/>
</dbReference>
<dbReference type="PANTHER" id="PTHR10151:SF126">
    <property type="entry name" value="ECTONUCLEOTIDE PYROPHOSPHATASE_PHOSPHODIESTERASE FAMILY MEMBER 7-LIKE"/>
    <property type="match status" value="1"/>
</dbReference>
<sequence>MAGSIKYHVLKSEVDFTYPDDEPDLEDEAQLHSKVIHRTPMKKIMITVLSIMLMMLFLVSLGVLSLTFCKCKHEKPKIIVVFVDGLRWDLYNVSMPALKSVAENGVRAESMVPTFPSLSSPNMYSIATGLFSESHGVVTNLVFDVKYKNQLHSFEEGLTVDYWWDQPGVEPLWITARRAGFKTGTIMYPGGSVSIKEMRPNKNMFYSFNATMKNGVDIAIEWLIDDLDLVFLYNTSLDDTLHQYGVNSPQADAVVKEMDDGCPNVYLEVYGPMTLLQPKEEKMDNVYETLKKIEHFHVYKKEEILKDLHYRNNERIPSMLVLDDLGTSLNVDWNSSSPVRSMHGWNSSHMENHLVFYAKGPAFKEGFLSKSFTNVDVYPLMCEILGVVPQPNNGTLDIVQIK</sequence>
<dbReference type="Gene3D" id="3.40.720.10">
    <property type="entry name" value="Alkaline Phosphatase, subunit A"/>
    <property type="match status" value="2"/>
</dbReference>
<keyword evidence="1" id="KW-0472">Membrane</keyword>
<dbReference type="Pfam" id="PF01663">
    <property type="entry name" value="Phosphodiest"/>
    <property type="match status" value="2"/>
</dbReference>
<accession>A0ABM0LXT5</accession>
<evidence type="ECO:0000256" key="1">
    <source>
        <dbReference type="SAM" id="Phobius"/>
    </source>
</evidence>
<keyword evidence="1" id="KW-1133">Transmembrane helix</keyword>
<organism evidence="2 3">
    <name type="scientific">Saccoglossus kowalevskii</name>
    <name type="common">Acorn worm</name>
    <dbReference type="NCBI Taxonomy" id="10224"/>
    <lineage>
        <taxon>Eukaryota</taxon>
        <taxon>Metazoa</taxon>
        <taxon>Hemichordata</taxon>
        <taxon>Enteropneusta</taxon>
        <taxon>Harrimaniidae</taxon>
        <taxon>Saccoglossus</taxon>
    </lineage>
</organism>
<proteinExistence type="predicted"/>
<feature type="transmembrane region" description="Helical" evidence="1">
    <location>
        <begin position="44"/>
        <end position="68"/>
    </location>
</feature>
<dbReference type="InterPro" id="IPR002591">
    <property type="entry name" value="Phosphodiest/P_Trfase"/>
</dbReference>
<reference evidence="3" key="1">
    <citation type="submission" date="2025-08" db="UniProtKB">
        <authorList>
            <consortium name="RefSeq"/>
        </authorList>
    </citation>
    <scope>IDENTIFICATION</scope>
    <source>
        <tissue evidence="3">Testes</tissue>
    </source>
</reference>